<accession>A0A941E6C6</accession>
<keyword evidence="1" id="KW-0812">Transmembrane</keyword>
<reference evidence="2" key="1">
    <citation type="submission" date="2021-04" db="EMBL/GenBank/DDBJ databases">
        <title>novel species isolated from subtropical streams in China.</title>
        <authorList>
            <person name="Lu H."/>
        </authorList>
    </citation>
    <scope>NUCLEOTIDE SEQUENCE</scope>
    <source>
        <strain evidence="2">FT137W</strain>
    </source>
</reference>
<feature type="transmembrane region" description="Helical" evidence="1">
    <location>
        <begin position="100"/>
        <end position="126"/>
    </location>
</feature>
<evidence type="ECO:0000256" key="1">
    <source>
        <dbReference type="SAM" id="Phobius"/>
    </source>
</evidence>
<dbReference type="EMBL" id="JAGSPJ010000008">
    <property type="protein sequence ID" value="MBR7801791.1"/>
    <property type="molecule type" value="Genomic_DNA"/>
</dbReference>
<evidence type="ECO:0000313" key="2">
    <source>
        <dbReference type="EMBL" id="MBR7801791.1"/>
    </source>
</evidence>
<feature type="transmembrane region" description="Helical" evidence="1">
    <location>
        <begin position="75"/>
        <end position="94"/>
    </location>
</feature>
<dbReference type="AlphaFoldDB" id="A0A941E6C6"/>
<dbReference type="Proteomes" id="UP000678545">
    <property type="component" value="Unassembled WGS sequence"/>
</dbReference>
<comment type="caution">
    <text evidence="2">The sequence shown here is derived from an EMBL/GenBank/DDBJ whole genome shotgun (WGS) entry which is preliminary data.</text>
</comment>
<evidence type="ECO:0000313" key="3">
    <source>
        <dbReference type="Proteomes" id="UP000678545"/>
    </source>
</evidence>
<keyword evidence="3" id="KW-1185">Reference proteome</keyword>
<proteinExistence type="predicted"/>
<dbReference type="Pfam" id="PF22564">
    <property type="entry name" value="HAAS"/>
    <property type="match status" value="1"/>
</dbReference>
<organism evidence="2 3">
    <name type="scientific">Undibacterium fentianense</name>
    <dbReference type="NCBI Taxonomy" id="2828728"/>
    <lineage>
        <taxon>Bacteria</taxon>
        <taxon>Pseudomonadati</taxon>
        <taxon>Pseudomonadota</taxon>
        <taxon>Betaproteobacteria</taxon>
        <taxon>Burkholderiales</taxon>
        <taxon>Oxalobacteraceae</taxon>
        <taxon>Undibacterium</taxon>
    </lineage>
</organism>
<gene>
    <name evidence="2" type="ORF">KDM90_17395</name>
</gene>
<sequence>MNKTEYINTLRQELQGLPNDLVSQTINDYEMQFASGLDAGKSEADVCKLLPNPRIVAAQKRASVRFQHLRSDFSFGNLLTLLVAAMGLVVFNFFMLIPGFIYGAFLFVAYLGSMVMYGAGIVVLAVSISGVQDMVFQLPGSHHFHKGSAHNYQLQQHDRVVNLDITEFGIEVDKGIHRMVDDNVTIAGAQSHFDKRAKTISIKNKMTAKHSILGLVLLLSGTALLLLCLWMTKWTVLGFGRYLKWNVSLLRWTVRTPQLR</sequence>
<protein>
    <submittedName>
        <fullName evidence="2">DUF1700 domain-containing protein</fullName>
    </submittedName>
</protein>
<dbReference type="RefSeq" id="WP_212676888.1">
    <property type="nucleotide sequence ID" value="NZ_JAGSPJ010000008.1"/>
</dbReference>
<keyword evidence="1" id="KW-1133">Transmembrane helix</keyword>
<feature type="transmembrane region" description="Helical" evidence="1">
    <location>
        <begin position="212"/>
        <end position="232"/>
    </location>
</feature>
<keyword evidence="1" id="KW-0472">Membrane</keyword>
<name>A0A941E6C6_9BURK</name>